<evidence type="ECO:0000313" key="2">
    <source>
        <dbReference type="Proteomes" id="UP000249354"/>
    </source>
</evidence>
<proteinExistence type="predicted"/>
<evidence type="ECO:0000313" key="1">
    <source>
        <dbReference type="EMBL" id="PZO18873.1"/>
    </source>
</evidence>
<sequence>MSLQFLTPEESAIVDAALLTTPEKFLTRITISTAKLLGYIAKDLNEPIESLTNKQIIAWFEADSKRKQTEGVEASVLKWDATNLSDLPTE</sequence>
<comment type="caution">
    <text evidence="1">The sequence shown here is derived from an EMBL/GenBank/DDBJ whole genome shotgun (WGS) entry which is preliminary data.</text>
</comment>
<accession>A0A2W4UDC4</accession>
<reference evidence="1 2" key="2">
    <citation type="submission" date="2018-06" db="EMBL/GenBank/DDBJ databases">
        <title>Metagenomic assembly of (sub)arctic Cyanobacteria and their associated microbiome from non-axenic cultures.</title>
        <authorList>
            <person name="Baurain D."/>
        </authorList>
    </citation>
    <scope>NUCLEOTIDE SEQUENCE [LARGE SCALE GENOMIC DNA]</scope>
    <source>
        <strain evidence="1">ULC129bin1</strain>
    </source>
</reference>
<protein>
    <submittedName>
        <fullName evidence="1">Uncharacterized protein</fullName>
    </submittedName>
</protein>
<gene>
    <name evidence="1" type="ORF">DCF25_09200</name>
</gene>
<dbReference type="AlphaFoldDB" id="A0A2W4UDC4"/>
<organism evidence="1 2">
    <name type="scientific">Leptolyngbya foveolarum</name>
    <dbReference type="NCBI Taxonomy" id="47253"/>
    <lineage>
        <taxon>Bacteria</taxon>
        <taxon>Bacillati</taxon>
        <taxon>Cyanobacteriota</taxon>
        <taxon>Cyanophyceae</taxon>
        <taxon>Leptolyngbyales</taxon>
        <taxon>Leptolyngbyaceae</taxon>
        <taxon>Leptolyngbya group</taxon>
        <taxon>Leptolyngbya</taxon>
    </lineage>
</organism>
<name>A0A2W4UDC4_9CYAN</name>
<dbReference type="Proteomes" id="UP000249354">
    <property type="component" value="Unassembled WGS sequence"/>
</dbReference>
<dbReference type="PANTHER" id="PTHR36382:SF2">
    <property type="entry name" value="OS04G0635700 PROTEIN"/>
    <property type="match status" value="1"/>
</dbReference>
<reference evidence="2" key="1">
    <citation type="submission" date="2018-04" db="EMBL/GenBank/DDBJ databases">
        <authorList>
            <person name="Cornet L."/>
        </authorList>
    </citation>
    <scope>NUCLEOTIDE SEQUENCE [LARGE SCALE GENOMIC DNA]</scope>
</reference>
<dbReference type="PANTHER" id="PTHR36382">
    <property type="entry name" value="OSJNBA0043L09.26 PROTEIN"/>
    <property type="match status" value="1"/>
</dbReference>
<dbReference type="EMBL" id="QBMC01000050">
    <property type="protein sequence ID" value="PZO18873.1"/>
    <property type="molecule type" value="Genomic_DNA"/>
</dbReference>